<evidence type="ECO:0000313" key="3">
    <source>
        <dbReference type="EMBL" id="KAH7434122.1"/>
    </source>
</evidence>
<dbReference type="FunFam" id="1.25.40.10:FF:000381">
    <property type="entry name" value="Pentatricopeptide repeat-containing protein"/>
    <property type="match status" value="1"/>
</dbReference>
<comment type="caution">
    <text evidence="3">The sequence shown here is derived from an EMBL/GenBank/DDBJ whole genome shotgun (WGS) entry which is preliminary data.</text>
</comment>
<feature type="repeat" description="PPR" evidence="2">
    <location>
        <begin position="151"/>
        <end position="181"/>
    </location>
</feature>
<feature type="repeat" description="PPR" evidence="2">
    <location>
        <begin position="485"/>
        <end position="519"/>
    </location>
</feature>
<reference evidence="3" key="1">
    <citation type="submission" date="2021-08" db="EMBL/GenBank/DDBJ databases">
        <title>WGS assembly of Ceratopteris richardii.</title>
        <authorList>
            <person name="Marchant D.B."/>
            <person name="Chen G."/>
            <person name="Jenkins J."/>
            <person name="Shu S."/>
            <person name="Leebens-Mack J."/>
            <person name="Grimwood J."/>
            <person name="Schmutz J."/>
            <person name="Soltis P."/>
            <person name="Soltis D."/>
            <person name="Chen Z.-H."/>
        </authorList>
    </citation>
    <scope>NUCLEOTIDE SEQUENCE</scope>
    <source>
        <strain evidence="3">Whitten #5841</strain>
        <tissue evidence="3">Leaf</tissue>
    </source>
</reference>
<dbReference type="Pfam" id="PF13041">
    <property type="entry name" value="PPR_2"/>
    <property type="match status" value="5"/>
</dbReference>
<evidence type="ECO:0000313" key="4">
    <source>
        <dbReference type="Proteomes" id="UP000825935"/>
    </source>
</evidence>
<accession>A0A8T2UF82</accession>
<keyword evidence="1" id="KW-0677">Repeat</keyword>
<dbReference type="AlphaFoldDB" id="A0A8T2UF82"/>
<dbReference type="FunFam" id="1.25.40.10:FF:000158">
    <property type="entry name" value="pentatricopeptide repeat-containing protein At2g33680"/>
    <property type="match status" value="1"/>
</dbReference>
<dbReference type="NCBIfam" id="TIGR00756">
    <property type="entry name" value="PPR"/>
    <property type="match status" value="6"/>
</dbReference>
<sequence length="743" mass="83141">MSSSRISNNNACHSDVTMFIDIFKRTANSFALLEGMHTHDHIVRHVVIQSETLDNVIVQMYANFGQLNDAFAVLMKSRSKSESTWNFLVCAYAAQGDQHKAFTLFVKMQSEKVPFSKPAVIRLLSLCCNKSDLYRGMEIHNLIRMGGYKIDVFVGTALVSMYGKCGSLDIAWKTFEEMSRRDAVSYSVMIGVLVRYEHNYDALQLLETMVKEGLKPDKITYVSALDACNSPCFLKEGRYLHQLAKQSGCGFDLVVGSALINMYGKCGSVEAARKVFEEMPEKNVVSWNSILSVYVRHNKGAEALKLLERMRHEDVKPDRITLVSAVDACTRHSLVAEGEMIHEVIQESQLHEDIILQNALLNMYGKCGNLHRAQTLFKDMRVKNVISWNTMIALHAQKDDIDEALQLLCRMQQEGGLADNATYACAFDACGSCFAYARGKMLHVGLIGANLEMDQFLRSALVNFYGKCGKLETARAVFSKMMERDVITWNTMLALLVNQGAGYEAHELFAQMQVEKVKPDKITFTCLLDACISLGLLSKGKKVHVILMNILDHFDAVLRTALVYMYGKCGDIRGAVRAFDEALAGDLIAWSAMIAMHAQHGQSTAAFSLFLRMQQKGIKPDDITFVSVLTACSYSGFFDEAFYYFTFMLEDCALLPTMEHFVSLIDLFGRAGCLIEAESLLCIIPSDTSAAHFLSLLGACRHHTDVERGERAARHVMEREYDFVSSYIALCNIYAAAYQGQLD</sequence>
<feature type="repeat" description="PPR" evidence="2">
    <location>
        <begin position="586"/>
        <end position="620"/>
    </location>
</feature>
<dbReference type="PROSITE" id="PS51375">
    <property type="entry name" value="PPR"/>
    <property type="match status" value="9"/>
</dbReference>
<dbReference type="SUPFAM" id="SSF48452">
    <property type="entry name" value="TPR-like"/>
    <property type="match status" value="1"/>
</dbReference>
<evidence type="ECO:0008006" key="5">
    <source>
        <dbReference type="Google" id="ProtNLM"/>
    </source>
</evidence>
<proteinExistence type="predicted"/>
<keyword evidence="4" id="KW-1185">Reference proteome</keyword>
<feature type="repeat" description="PPR" evidence="2">
    <location>
        <begin position="182"/>
        <end position="216"/>
    </location>
</feature>
<dbReference type="GO" id="GO:0003723">
    <property type="term" value="F:RNA binding"/>
    <property type="evidence" value="ECO:0007669"/>
    <property type="project" value="InterPro"/>
</dbReference>
<dbReference type="EMBL" id="CM035411">
    <property type="protein sequence ID" value="KAH7434122.1"/>
    <property type="molecule type" value="Genomic_DNA"/>
</dbReference>
<dbReference type="Gene3D" id="1.25.40.10">
    <property type="entry name" value="Tetratricopeptide repeat domain"/>
    <property type="match status" value="5"/>
</dbReference>
<dbReference type="OMA" id="HTHDHIV"/>
<dbReference type="PANTHER" id="PTHR47926:SF533">
    <property type="entry name" value="DYW DOMAIN-CONTAINING PROTEIN"/>
    <property type="match status" value="1"/>
</dbReference>
<organism evidence="3 4">
    <name type="scientific">Ceratopteris richardii</name>
    <name type="common">Triangle waterfern</name>
    <dbReference type="NCBI Taxonomy" id="49495"/>
    <lineage>
        <taxon>Eukaryota</taxon>
        <taxon>Viridiplantae</taxon>
        <taxon>Streptophyta</taxon>
        <taxon>Embryophyta</taxon>
        <taxon>Tracheophyta</taxon>
        <taxon>Polypodiopsida</taxon>
        <taxon>Polypodiidae</taxon>
        <taxon>Polypodiales</taxon>
        <taxon>Pteridineae</taxon>
        <taxon>Pteridaceae</taxon>
        <taxon>Parkerioideae</taxon>
        <taxon>Ceratopteris</taxon>
    </lineage>
</organism>
<dbReference type="FunFam" id="1.25.40.10:FF:000031">
    <property type="entry name" value="Pentatricopeptide repeat-containing protein mitochondrial"/>
    <property type="match status" value="2"/>
</dbReference>
<dbReference type="GO" id="GO:0009451">
    <property type="term" value="P:RNA modification"/>
    <property type="evidence" value="ECO:0007669"/>
    <property type="project" value="InterPro"/>
</dbReference>
<feature type="repeat" description="PPR" evidence="2">
    <location>
        <begin position="283"/>
        <end position="317"/>
    </location>
</feature>
<dbReference type="InterPro" id="IPR011990">
    <property type="entry name" value="TPR-like_helical_dom_sf"/>
</dbReference>
<dbReference type="GO" id="GO:0048731">
    <property type="term" value="P:system development"/>
    <property type="evidence" value="ECO:0007669"/>
    <property type="project" value="UniProtKB-ARBA"/>
</dbReference>
<dbReference type="Pfam" id="PF01535">
    <property type="entry name" value="PPR"/>
    <property type="match status" value="3"/>
</dbReference>
<evidence type="ECO:0000256" key="2">
    <source>
        <dbReference type="PROSITE-ProRule" id="PRU00708"/>
    </source>
</evidence>
<dbReference type="PANTHER" id="PTHR47926">
    <property type="entry name" value="PENTATRICOPEPTIDE REPEAT-CONTAINING PROTEIN"/>
    <property type="match status" value="1"/>
</dbReference>
<dbReference type="InterPro" id="IPR046960">
    <property type="entry name" value="PPR_At4g14850-like_plant"/>
</dbReference>
<feature type="repeat" description="PPR" evidence="2">
    <location>
        <begin position="81"/>
        <end position="115"/>
    </location>
</feature>
<name>A0A8T2UF82_CERRI</name>
<dbReference type="InterPro" id="IPR002885">
    <property type="entry name" value="PPR_rpt"/>
</dbReference>
<feature type="repeat" description="PPR" evidence="2">
    <location>
        <begin position="252"/>
        <end position="282"/>
    </location>
</feature>
<dbReference type="OrthoDB" id="185373at2759"/>
<protein>
    <recommendedName>
        <fullName evidence="5">Pentatricopeptide repeat-containing protein</fullName>
    </recommendedName>
</protein>
<feature type="repeat" description="PPR" evidence="2">
    <location>
        <begin position="384"/>
        <end position="418"/>
    </location>
</feature>
<dbReference type="Proteomes" id="UP000825935">
    <property type="component" value="Chromosome 6"/>
</dbReference>
<dbReference type="FunFam" id="1.25.40.10:FF:000285">
    <property type="entry name" value="Pentatricopeptide repeat-containing protein, chloroplastic"/>
    <property type="match status" value="1"/>
</dbReference>
<evidence type="ECO:0000256" key="1">
    <source>
        <dbReference type="ARBA" id="ARBA00022737"/>
    </source>
</evidence>
<feature type="repeat" description="PPR" evidence="2">
    <location>
        <begin position="353"/>
        <end position="383"/>
    </location>
</feature>
<gene>
    <name evidence="3" type="ORF">KP509_06G000900</name>
</gene>